<gene>
    <name evidence="1" type="ORF">BXZ70DRAFT_101594</name>
</gene>
<name>A0A8K0URE0_9AGAR</name>
<protein>
    <recommendedName>
        <fullName evidence="3">F-box domain-containing protein</fullName>
    </recommendedName>
</protein>
<evidence type="ECO:0000313" key="2">
    <source>
        <dbReference type="Proteomes" id="UP000813824"/>
    </source>
</evidence>
<accession>A0A8K0URE0</accession>
<evidence type="ECO:0000313" key="1">
    <source>
        <dbReference type="EMBL" id="KAH8101552.1"/>
    </source>
</evidence>
<sequence>MPAVTVALANPFSALHLSTNICLALYTIEMGQYWVIFNIDKQCEEGGGGKLGEFLLSSGFQILNSLLLRSSLTVVKTPRTIFVHDIRPPREYAFAVFAFHRQVTETFLSRAGFSEADSRDDVRRDAALFAFLSPNAPMPCPSIRTRTHTYFEPKLLALPVELLVMIFQALEDTFSIVALSLTCELCFSLGYSRILARLKELAYSNLAVGDRLICVGDYATLDDLPAGVFSRAEKDEMDTWKSSDEELYSFLQKKREKSIFQRTLYDPSFWRKAIKAKLIDRPFAEQARLLKLLHVESVHEEDQTLLNTHGRYLALCNLTSGEFVRGNSFSLLYEGARPKLRSSLEKKYELDTPPNRVVPFHERQLGFGEVLASRICWSQDDSLAMVDTSGRLHRGPWAGHRFEITLADAKPCLEVGKVWKDVSEEVMREMRELWQGNFGDQWQEYI</sequence>
<dbReference type="EMBL" id="JAEVFJ010000012">
    <property type="protein sequence ID" value="KAH8101552.1"/>
    <property type="molecule type" value="Genomic_DNA"/>
</dbReference>
<dbReference type="OrthoDB" id="2588098at2759"/>
<proteinExistence type="predicted"/>
<organism evidence="1 2">
    <name type="scientific">Cristinia sonorae</name>
    <dbReference type="NCBI Taxonomy" id="1940300"/>
    <lineage>
        <taxon>Eukaryota</taxon>
        <taxon>Fungi</taxon>
        <taxon>Dikarya</taxon>
        <taxon>Basidiomycota</taxon>
        <taxon>Agaricomycotina</taxon>
        <taxon>Agaricomycetes</taxon>
        <taxon>Agaricomycetidae</taxon>
        <taxon>Agaricales</taxon>
        <taxon>Pleurotineae</taxon>
        <taxon>Stephanosporaceae</taxon>
        <taxon>Cristinia</taxon>
    </lineage>
</organism>
<comment type="caution">
    <text evidence="1">The sequence shown here is derived from an EMBL/GenBank/DDBJ whole genome shotgun (WGS) entry which is preliminary data.</text>
</comment>
<dbReference type="AlphaFoldDB" id="A0A8K0URE0"/>
<evidence type="ECO:0008006" key="3">
    <source>
        <dbReference type="Google" id="ProtNLM"/>
    </source>
</evidence>
<keyword evidence="2" id="KW-1185">Reference proteome</keyword>
<reference evidence="1" key="1">
    <citation type="journal article" date="2021" name="New Phytol.">
        <title>Evolutionary innovations through gain and loss of genes in the ectomycorrhizal Boletales.</title>
        <authorList>
            <person name="Wu G."/>
            <person name="Miyauchi S."/>
            <person name="Morin E."/>
            <person name="Kuo A."/>
            <person name="Drula E."/>
            <person name="Varga T."/>
            <person name="Kohler A."/>
            <person name="Feng B."/>
            <person name="Cao Y."/>
            <person name="Lipzen A."/>
            <person name="Daum C."/>
            <person name="Hundley H."/>
            <person name="Pangilinan J."/>
            <person name="Johnson J."/>
            <person name="Barry K."/>
            <person name="LaButti K."/>
            <person name="Ng V."/>
            <person name="Ahrendt S."/>
            <person name="Min B."/>
            <person name="Choi I.G."/>
            <person name="Park H."/>
            <person name="Plett J.M."/>
            <person name="Magnuson J."/>
            <person name="Spatafora J.W."/>
            <person name="Nagy L.G."/>
            <person name="Henrissat B."/>
            <person name="Grigoriev I.V."/>
            <person name="Yang Z.L."/>
            <person name="Xu J."/>
            <person name="Martin F.M."/>
        </authorList>
    </citation>
    <scope>NUCLEOTIDE SEQUENCE</scope>
    <source>
        <strain evidence="1">KKN 215</strain>
    </source>
</reference>
<dbReference type="Proteomes" id="UP000813824">
    <property type="component" value="Unassembled WGS sequence"/>
</dbReference>